<organism evidence="1">
    <name type="scientific">Anguilla anguilla</name>
    <name type="common">European freshwater eel</name>
    <name type="synonym">Muraena anguilla</name>
    <dbReference type="NCBI Taxonomy" id="7936"/>
    <lineage>
        <taxon>Eukaryota</taxon>
        <taxon>Metazoa</taxon>
        <taxon>Chordata</taxon>
        <taxon>Craniata</taxon>
        <taxon>Vertebrata</taxon>
        <taxon>Euteleostomi</taxon>
        <taxon>Actinopterygii</taxon>
        <taxon>Neopterygii</taxon>
        <taxon>Teleostei</taxon>
        <taxon>Anguilliformes</taxon>
        <taxon>Anguillidae</taxon>
        <taxon>Anguilla</taxon>
    </lineage>
</organism>
<dbReference type="AlphaFoldDB" id="A0A0E9PMT6"/>
<proteinExistence type="predicted"/>
<reference evidence="1" key="1">
    <citation type="submission" date="2014-11" db="EMBL/GenBank/DDBJ databases">
        <authorList>
            <person name="Amaro Gonzalez C."/>
        </authorList>
    </citation>
    <scope>NUCLEOTIDE SEQUENCE</scope>
</reference>
<reference evidence="1" key="2">
    <citation type="journal article" date="2015" name="Fish Shellfish Immunol.">
        <title>Early steps in the European eel (Anguilla anguilla)-Vibrio vulnificus interaction in the gills: Role of the RtxA13 toxin.</title>
        <authorList>
            <person name="Callol A."/>
            <person name="Pajuelo D."/>
            <person name="Ebbesson L."/>
            <person name="Teles M."/>
            <person name="MacKenzie S."/>
            <person name="Amaro C."/>
        </authorList>
    </citation>
    <scope>NUCLEOTIDE SEQUENCE</scope>
</reference>
<sequence>MSKKGLYRYHALDNTETLNFNLKFWNWLTFINNSSTQLSFVLKVYFAF</sequence>
<name>A0A0E9PMT6_ANGAN</name>
<dbReference type="EMBL" id="GBXM01103197">
    <property type="protein sequence ID" value="JAH05380.1"/>
    <property type="molecule type" value="Transcribed_RNA"/>
</dbReference>
<accession>A0A0E9PMT6</accession>
<protein>
    <submittedName>
        <fullName evidence="1">Uncharacterized protein</fullName>
    </submittedName>
</protein>
<evidence type="ECO:0000313" key="1">
    <source>
        <dbReference type="EMBL" id="JAH05380.1"/>
    </source>
</evidence>